<evidence type="ECO:0000313" key="5">
    <source>
        <dbReference type="Proteomes" id="UP000624159"/>
    </source>
</evidence>
<name>A0A448S0N4_SERRU</name>
<accession>A0A448S0N4</accession>
<reference evidence="3 4" key="1">
    <citation type="submission" date="2018-12" db="EMBL/GenBank/DDBJ databases">
        <authorList>
            <consortium name="Pathogen Informatics"/>
        </authorList>
    </citation>
    <scope>NUCLEOTIDE SEQUENCE [LARGE SCALE GENOMIC DNA]</scope>
    <source>
        <strain evidence="3 4">NCTC10036</strain>
    </source>
</reference>
<gene>
    <name evidence="2" type="ORF">I5U13_00995</name>
    <name evidence="3" type="ORF">NCTC10036_00156</name>
</gene>
<dbReference type="Pfam" id="PF07045">
    <property type="entry name" value="DUF1330"/>
    <property type="match status" value="1"/>
</dbReference>
<dbReference type="InterPro" id="IPR011008">
    <property type="entry name" value="Dimeric_a/b-barrel"/>
</dbReference>
<dbReference type="EMBL" id="JADULK010000001">
    <property type="protein sequence ID" value="MBH1928240.1"/>
    <property type="molecule type" value="Genomic_DNA"/>
</dbReference>
<dbReference type="AlphaFoldDB" id="A0A448S0N4"/>
<dbReference type="EMBL" id="LR134493">
    <property type="protein sequence ID" value="VEI61192.1"/>
    <property type="molecule type" value="Genomic_DNA"/>
</dbReference>
<organism evidence="3 4">
    <name type="scientific">Serratia rubidaea</name>
    <name type="common">Serratia marinorubra</name>
    <dbReference type="NCBI Taxonomy" id="61652"/>
    <lineage>
        <taxon>Bacteria</taxon>
        <taxon>Pseudomonadati</taxon>
        <taxon>Pseudomonadota</taxon>
        <taxon>Gammaproteobacteria</taxon>
        <taxon>Enterobacterales</taxon>
        <taxon>Yersiniaceae</taxon>
        <taxon>Serratia</taxon>
    </lineage>
</organism>
<dbReference type="SUPFAM" id="SSF54909">
    <property type="entry name" value="Dimeric alpha+beta barrel"/>
    <property type="match status" value="1"/>
</dbReference>
<dbReference type="InterPro" id="IPR010753">
    <property type="entry name" value="DUF1330"/>
</dbReference>
<dbReference type="PANTHER" id="PTHR41521:SF4">
    <property type="entry name" value="BLR0684 PROTEIN"/>
    <property type="match status" value="1"/>
</dbReference>
<dbReference type="PANTHER" id="PTHR41521">
    <property type="match status" value="1"/>
</dbReference>
<reference evidence="2 5" key="2">
    <citation type="submission" date="2020-11" db="EMBL/GenBank/DDBJ databases">
        <title>Enhanced detection system for hospital associated transmission using whole genome sequencing surveillance.</title>
        <authorList>
            <person name="Harrison L.H."/>
            <person name="Van Tyne D."/>
            <person name="Marsh J.W."/>
            <person name="Griffith M.P."/>
            <person name="Snyder D.J."/>
            <person name="Cooper V.S."/>
            <person name="Mustapha M."/>
        </authorList>
    </citation>
    <scope>NUCLEOTIDE SEQUENCE [LARGE SCALE GENOMIC DNA]</scope>
    <source>
        <strain evidence="2 5">SER00230</strain>
    </source>
</reference>
<dbReference type="Proteomes" id="UP000624159">
    <property type="component" value="Unassembled WGS sequence"/>
</dbReference>
<keyword evidence="5" id="KW-1185">Reference proteome</keyword>
<dbReference type="Gene3D" id="3.30.70.100">
    <property type="match status" value="1"/>
</dbReference>
<dbReference type="Proteomes" id="UP000281904">
    <property type="component" value="Chromosome"/>
</dbReference>
<proteinExistence type="predicted"/>
<sequence length="100" mass="11219">MPAYWIAHVTVTDPQRYQAYMAAAPEAFRQYNARFLARGEQAESLEGAPFTKHVLIEFDDYQSALACYRSEAYQRAKQARAGCAEVMITIVDGLNVVQPA</sequence>
<feature type="domain" description="DUF1330" evidence="1">
    <location>
        <begin position="2"/>
        <end position="94"/>
    </location>
</feature>
<evidence type="ECO:0000313" key="2">
    <source>
        <dbReference type="EMBL" id="MBH1928240.1"/>
    </source>
</evidence>
<evidence type="ECO:0000313" key="4">
    <source>
        <dbReference type="Proteomes" id="UP000281904"/>
    </source>
</evidence>
<protein>
    <submittedName>
        <fullName evidence="2">DUF1330 domain-containing protein</fullName>
    </submittedName>
    <submittedName>
        <fullName evidence="3">Uncharacterized conserved protein</fullName>
    </submittedName>
</protein>
<evidence type="ECO:0000313" key="3">
    <source>
        <dbReference type="EMBL" id="VEI61192.1"/>
    </source>
</evidence>
<evidence type="ECO:0000259" key="1">
    <source>
        <dbReference type="Pfam" id="PF07045"/>
    </source>
</evidence>
<dbReference type="RefSeq" id="WP_126530197.1">
    <property type="nucleotide sequence ID" value="NZ_CBIFXG010000002.1"/>
</dbReference>